<dbReference type="RefSeq" id="WP_121192012.1">
    <property type="nucleotide sequence ID" value="NZ_RBWV01000009.1"/>
</dbReference>
<comment type="similarity">
    <text evidence="2">Belongs to the glycosyltransferase 6 family.</text>
</comment>
<dbReference type="SUPFAM" id="SSF53448">
    <property type="entry name" value="Nucleotide-diphospho-sugar transferases"/>
    <property type="match status" value="1"/>
</dbReference>
<dbReference type="GO" id="GO:0016020">
    <property type="term" value="C:membrane"/>
    <property type="evidence" value="ECO:0007669"/>
    <property type="project" value="InterPro"/>
</dbReference>
<name>A0A420XU68_9ACTN</name>
<sequence length="274" mass="30885">MTRSVGLLVIATGRYVQFADDLVRDVEEHLVDAAEVTLNLFTDAAPDELAARWPSRTVRLNVLPVPALRWPEASLYRYELFSRAGDDLVGDELVYLDSDLRIVRPFLDQVRPADWPGQLAAVRHPGYYRPRQVRPRGTWETRRESTARVPRWRQRRYVCGGVWMGSRGSVLGMSTELAEHVRTDASRGVTAVWHDESHWNWWVANRPTAVLDPRFCYVPDYPWLEGLDPYVLAVDKGASFVREATDASARTALMGGPPDGGQREAPEGGPHPSP</sequence>
<keyword evidence="3" id="KW-0328">Glycosyltransferase</keyword>
<evidence type="ECO:0000256" key="5">
    <source>
        <dbReference type="SAM" id="MobiDB-lite"/>
    </source>
</evidence>
<dbReference type="InParanoid" id="A0A420XU68"/>
<feature type="region of interest" description="Disordered" evidence="5">
    <location>
        <begin position="249"/>
        <end position="274"/>
    </location>
</feature>
<protein>
    <submittedName>
        <fullName evidence="6">Glycosyl transferase family 6</fullName>
    </submittedName>
</protein>
<dbReference type="Pfam" id="PF03414">
    <property type="entry name" value="Glyco_transf_6"/>
    <property type="match status" value="1"/>
</dbReference>
<keyword evidence="4 6" id="KW-0808">Transferase</keyword>
<accession>A0A420XU68</accession>
<evidence type="ECO:0000313" key="7">
    <source>
        <dbReference type="Proteomes" id="UP000281955"/>
    </source>
</evidence>
<evidence type="ECO:0000256" key="1">
    <source>
        <dbReference type="ARBA" id="ARBA00001936"/>
    </source>
</evidence>
<comment type="caution">
    <text evidence="6">The sequence shown here is derived from an EMBL/GenBank/DDBJ whole genome shotgun (WGS) entry which is preliminary data.</text>
</comment>
<dbReference type="PANTHER" id="PTHR10462">
    <property type="entry name" value="GLYCOSYLTRANSFERASE-RELATED"/>
    <property type="match status" value="1"/>
</dbReference>
<organism evidence="6 7">
    <name type="scientific">Motilibacter peucedani</name>
    <dbReference type="NCBI Taxonomy" id="598650"/>
    <lineage>
        <taxon>Bacteria</taxon>
        <taxon>Bacillati</taxon>
        <taxon>Actinomycetota</taxon>
        <taxon>Actinomycetes</taxon>
        <taxon>Motilibacterales</taxon>
        <taxon>Motilibacteraceae</taxon>
        <taxon>Motilibacter</taxon>
    </lineage>
</organism>
<gene>
    <name evidence="6" type="ORF">CLV35_0734</name>
</gene>
<dbReference type="Gene3D" id="3.90.550.10">
    <property type="entry name" value="Spore Coat Polysaccharide Biosynthesis Protein SpsA, Chain A"/>
    <property type="match status" value="1"/>
</dbReference>
<reference evidence="6 7" key="1">
    <citation type="submission" date="2018-10" db="EMBL/GenBank/DDBJ databases">
        <title>Genomic Encyclopedia of Archaeal and Bacterial Type Strains, Phase II (KMG-II): from individual species to whole genera.</title>
        <authorList>
            <person name="Goeker M."/>
        </authorList>
    </citation>
    <scope>NUCLEOTIDE SEQUENCE [LARGE SCALE GENOMIC DNA]</scope>
    <source>
        <strain evidence="6 7">RP-AC37</strain>
    </source>
</reference>
<evidence type="ECO:0000256" key="3">
    <source>
        <dbReference type="ARBA" id="ARBA00022676"/>
    </source>
</evidence>
<dbReference type="PANTHER" id="PTHR10462:SF53">
    <property type="entry name" value="HISTO-BLOOD GROUP ABO SYSTEM TRANSFERASE 1-LIKE"/>
    <property type="match status" value="1"/>
</dbReference>
<dbReference type="AlphaFoldDB" id="A0A420XU68"/>
<evidence type="ECO:0000256" key="4">
    <source>
        <dbReference type="ARBA" id="ARBA00022679"/>
    </source>
</evidence>
<dbReference type="GO" id="GO:0016758">
    <property type="term" value="F:hexosyltransferase activity"/>
    <property type="evidence" value="ECO:0007669"/>
    <property type="project" value="InterPro"/>
</dbReference>
<dbReference type="OrthoDB" id="2535579at2"/>
<comment type="cofactor">
    <cofactor evidence="1">
        <name>Mn(2+)</name>
        <dbReference type="ChEBI" id="CHEBI:29035"/>
    </cofactor>
</comment>
<evidence type="ECO:0000256" key="2">
    <source>
        <dbReference type="ARBA" id="ARBA00010413"/>
    </source>
</evidence>
<dbReference type="GO" id="GO:0005975">
    <property type="term" value="P:carbohydrate metabolic process"/>
    <property type="evidence" value="ECO:0007669"/>
    <property type="project" value="InterPro"/>
</dbReference>
<evidence type="ECO:0000313" key="6">
    <source>
        <dbReference type="EMBL" id="RKS80307.1"/>
    </source>
</evidence>
<dbReference type="InterPro" id="IPR029044">
    <property type="entry name" value="Nucleotide-diphossugar_trans"/>
</dbReference>
<dbReference type="InterPro" id="IPR005076">
    <property type="entry name" value="Glyco_trans_6"/>
</dbReference>
<dbReference type="EMBL" id="RBWV01000009">
    <property type="protein sequence ID" value="RKS80307.1"/>
    <property type="molecule type" value="Genomic_DNA"/>
</dbReference>
<proteinExistence type="inferred from homology"/>
<keyword evidence="7" id="KW-1185">Reference proteome</keyword>
<dbReference type="Proteomes" id="UP000281955">
    <property type="component" value="Unassembled WGS sequence"/>
</dbReference>